<reference evidence="1 2" key="1">
    <citation type="journal article" date="2018" name="PLoS Genet.">
        <title>Population sequencing reveals clonal diversity and ancestral inbreeding in the grapevine cultivar Chardonnay.</title>
        <authorList>
            <person name="Roach M.J."/>
            <person name="Johnson D.L."/>
            <person name="Bohlmann J."/>
            <person name="van Vuuren H.J."/>
            <person name="Jones S.J."/>
            <person name="Pretorius I.S."/>
            <person name="Schmidt S.A."/>
            <person name="Borneman A.R."/>
        </authorList>
    </citation>
    <scope>NUCLEOTIDE SEQUENCE [LARGE SCALE GENOMIC DNA]</scope>
    <source>
        <strain evidence="2">cv. Chardonnay</strain>
        <tissue evidence="1">Leaf</tissue>
    </source>
</reference>
<organism evidence="1 2">
    <name type="scientific">Vitis vinifera</name>
    <name type="common">Grape</name>
    <dbReference type="NCBI Taxonomy" id="29760"/>
    <lineage>
        <taxon>Eukaryota</taxon>
        <taxon>Viridiplantae</taxon>
        <taxon>Streptophyta</taxon>
        <taxon>Embryophyta</taxon>
        <taxon>Tracheophyta</taxon>
        <taxon>Spermatophyta</taxon>
        <taxon>Magnoliopsida</taxon>
        <taxon>eudicotyledons</taxon>
        <taxon>Gunneridae</taxon>
        <taxon>Pentapetalae</taxon>
        <taxon>rosids</taxon>
        <taxon>Vitales</taxon>
        <taxon>Vitaceae</taxon>
        <taxon>Viteae</taxon>
        <taxon>Vitis</taxon>
    </lineage>
</organism>
<evidence type="ECO:0000313" key="2">
    <source>
        <dbReference type="Proteomes" id="UP000288805"/>
    </source>
</evidence>
<accession>A0A438GYL0</accession>
<proteinExistence type="predicted"/>
<gene>
    <name evidence="1" type="ORF">CK203_043705</name>
</gene>
<sequence>MILSHVVAELLLDSSTTSGKCVAACTARNPLDENLDLASADRVDNGWIWMWASNKPSMMLGILEEICKLFPWKDMGKEEIGRFMGQSYLLQGLKHGVPTRTLVKHLILGTDAYLHLSRLGDSEEPLP</sequence>
<name>A0A438GYL0_VITVI</name>
<dbReference type="AlphaFoldDB" id="A0A438GYL0"/>
<comment type="caution">
    <text evidence="1">The sequence shown here is derived from an EMBL/GenBank/DDBJ whole genome shotgun (WGS) entry which is preliminary data.</text>
</comment>
<dbReference type="EMBL" id="QGNW01000314">
    <property type="protein sequence ID" value="RVW77370.1"/>
    <property type="molecule type" value="Genomic_DNA"/>
</dbReference>
<protein>
    <submittedName>
        <fullName evidence="1">Uncharacterized protein</fullName>
    </submittedName>
</protein>
<evidence type="ECO:0000313" key="1">
    <source>
        <dbReference type="EMBL" id="RVW77370.1"/>
    </source>
</evidence>
<dbReference type="Proteomes" id="UP000288805">
    <property type="component" value="Unassembled WGS sequence"/>
</dbReference>